<organism evidence="2 3">
    <name type="scientific">Helianthus annuus</name>
    <name type="common">Common sunflower</name>
    <dbReference type="NCBI Taxonomy" id="4232"/>
    <lineage>
        <taxon>Eukaryota</taxon>
        <taxon>Viridiplantae</taxon>
        <taxon>Streptophyta</taxon>
        <taxon>Embryophyta</taxon>
        <taxon>Tracheophyta</taxon>
        <taxon>Spermatophyta</taxon>
        <taxon>Magnoliopsida</taxon>
        <taxon>eudicotyledons</taxon>
        <taxon>Gunneridae</taxon>
        <taxon>Pentapetalae</taxon>
        <taxon>asterids</taxon>
        <taxon>campanulids</taxon>
        <taxon>Asterales</taxon>
        <taxon>Asteraceae</taxon>
        <taxon>Asteroideae</taxon>
        <taxon>Heliantheae alliance</taxon>
        <taxon>Heliantheae</taxon>
        <taxon>Helianthus</taxon>
    </lineage>
</organism>
<dbReference type="EMBL" id="MNCJ02000328">
    <property type="protein sequence ID" value="KAF5774260.1"/>
    <property type="molecule type" value="Genomic_DNA"/>
</dbReference>
<keyword evidence="3" id="KW-1185">Reference proteome</keyword>
<accession>A0A9K3EJA8</accession>
<name>A0A9K3EJA8_HELAN</name>
<dbReference type="Gramene" id="mRNA:HanXRQr2_Chr13g0598251">
    <property type="protein sequence ID" value="mRNA:HanXRQr2_Chr13g0598251"/>
    <property type="gene ID" value="HanXRQr2_Chr13g0598251"/>
</dbReference>
<comment type="caution">
    <text evidence="2">The sequence shown here is derived from an EMBL/GenBank/DDBJ whole genome shotgun (WGS) entry which is preliminary data.</text>
</comment>
<sequence>MDHHKQVSDQQVRKPASPTKCSAHGISEVTITTGVPAKTSPVASSEKGSGDCTGKVDDQIFS</sequence>
<evidence type="ECO:0000313" key="2">
    <source>
        <dbReference type="EMBL" id="KAF5774260.1"/>
    </source>
</evidence>
<reference evidence="2" key="1">
    <citation type="journal article" date="2017" name="Nature">
        <title>The sunflower genome provides insights into oil metabolism, flowering and Asterid evolution.</title>
        <authorList>
            <person name="Badouin H."/>
            <person name="Gouzy J."/>
            <person name="Grassa C.J."/>
            <person name="Murat F."/>
            <person name="Staton S.E."/>
            <person name="Cottret L."/>
            <person name="Lelandais-Briere C."/>
            <person name="Owens G.L."/>
            <person name="Carrere S."/>
            <person name="Mayjonade B."/>
            <person name="Legrand L."/>
            <person name="Gill N."/>
            <person name="Kane N.C."/>
            <person name="Bowers J.E."/>
            <person name="Hubner S."/>
            <person name="Bellec A."/>
            <person name="Berard A."/>
            <person name="Berges H."/>
            <person name="Blanchet N."/>
            <person name="Boniface M.C."/>
            <person name="Brunel D."/>
            <person name="Catrice O."/>
            <person name="Chaidir N."/>
            <person name="Claudel C."/>
            <person name="Donnadieu C."/>
            <person name="Faraut T."/>
            <person name="Fievet G."/>
            <person name="Helmstetter N."/>
            <person name="King M."/>
            <person name="Knapp S.J."/>
            <person name="Lai Z."/>
            <person name="Le Paslier M.C."/>
            <person name="Lippi Y."/>
            <person name="Lorenzon L."/>
            <person name="Mandel J.R."/>
            <person name="Marage G."/>
            <person name="Marchand G."/>
            <person name="Marquand E."/>
            <person name="Bret-Mestries E."/>
            <person name="Morien E."/>
            <person name="Nambeesan S."/>
            <person name="Nguyen T."/>
            <person name="Pegot-Espagnet P."/>
            <person name="Pouilly N."/>
            <person name="Raftis F."/>
            <person name="Sallet E."/>
            <person name="Schiex T."/>
            <person name="Thomas J."/>
            <person name="Vandecasteele C."/>
            <person name="Vares D."/>
            <person name="Vear F."/>
            <person name="Vautrin S."/>
            <person name="Crespi M."/>
            <person name="Mangin B."/>
            <person name="Burke J.M."/>
            <person name="Salse J."/>
            <person name="Munos S."/>
            <person name="Vincourt P."/>
            <person name="Rieseberg L.H."/>
            <person name="Langlade N.B."/>
        </authorList>
    </citation>
    <scope>NUCLEOTIDE SEQUENCE</scope>
    <source>
        <tissue evidence="2">Leaves</tissue>
    </source>
</reference>
<evidence type="ECO:0000313" key="3">
    <source>
        <dbReference type="Proteomes" id="UP000215914"/>
    </source>
</evidence>
<proteinExistence type="predicted"/>
<reference evidence="2" key="2">
    <citation type="submission" date="2020-06" db="EMBL/GenBank/DDBJ databases">
        <title>Helianthus annuus Genome sequencing and assembly Release 2.</title>
        <authorList>
            <person name="Gouzy J."/>
            <person name="Langlade N."/>
            <person name="Munos S."/>
        </authorList>
    </citation>
    <scope>NUCLEOTIDE SEQUENCE</scope>
    <source>
        <tissue evidence="2">Leaves</tissue>
    </source>
</reference>
<protein>
    <submittedName>
        <fullName evidence="2">Uncharacterized protein</fullName>
    </submittedName>
</protein>
<gene>
    <name evidence="2" type="ORF">HanXRQr2_Chr13g0598251</name>
</gene>
<evidence type="ECO:0000256" key="1">
    <source>
        <dbReference type="SAM" id="MobiDB-lite"/>
    </source>
</evidence>
<feature type="region of interest" description="Disordered" evidence="1">
    <location>
        <begin position="1"/>
        <end position="62"/>
    </location>
</feature>
<dbReference type="AlphaFoldDB" id="A0A9K3EJA8"/>
<dbReference type="Proteomes" id="UP000215914">
    <property type="component" value="Unassembled WGS sequence"/>
</dbReference>